<dbReference type="AlphaFoldDB" id="A0A0G0S5G6"/>
<evidence type="ECO:0000313" key="3">
    <source>
        <dbReference type="Proteomes" id="UP000034793"/>
    </source>
</evidence>
<name>A0A0G0S5G6_9BACT</name>
<protein>
    <recommendedName>
        <fullName evidence="1">Chorismate mutase domain-containing protein</fullName>
    </recommendedName>
</protein>
<dbReference type="Proteomes" id="UP000034793">
    <property type="component" value="Unassembled WGS sequence"/>
</dbReference>
<dbReference type="InterPro" id="IPR002701">
    <property type="entry name" value="CM_II_prokaryot"/>
</dbReference>
<dbReference type="PROSITE" id="PS51168">
    <property type="entry name" value="CHORISMATE_MUT_2"/>
    <property type="match status" value="1"/>
</dbReference>
<dbReference type="GO" id="GO:0004106">
    <property type="term" value="F:chorismate mutase activity"/>
    <property type="evidence" value="ECO:0007669"/>
    <property type="project" value="InterPro"/>
</dbReference>
<evidence type="ECO:0000259" key="1">
    <source>
        <dbReference type="PROSITE" id="PS51168"/>
    </source>
</evidence>
<organism evidence="2 3">
    <name type="scientific">Candidatus Woesebacteria bacterium GW2011_GWA1_39_8</name>
    <dbReference type="NCBI Taxonomy" id="1618552"/>
    <lineage>
        <taxon>Bacteria</taxon>
        <taxon>Candidatus Woeseibacteriota</taxon>
    </lineage>
</organism>
<comment type="caution">
    <text evidence="2">The sequence shown here is derived from an EMBL/GenBank/DDBJ whole genome shotgun (WGS) entry which is preliminary data.</text>
</comment>
<dbReference type="EMBL" id="LBXL01000017">
    <property type="protein sequence ID" value="KKR29970.1"/>
    <property type="molecule type" value="Genomic_DNA"/>
</dbReference>
<accession>A0A0G0S5G6</accession>
<dbReference type="InterPro" id="IPR036263">
    <property type="entry name" value="Chorismate_II_sf"/>
</dbReference>
<dbReference type="Gene3D" id="1.20.59.10">
    <property type="entry name" value="Chorismate mutase"/>
    <property type="match status" value="1"/>
</dbReference>
<reference evidence="2 3" key="1">
    <citation type="journal article" date="2015" name="Nature">
        <title>rRNA introns, odd ribosomes, and small enigmatic genomes across a large radiation of phyla.</title>
        <authorList>
            <person name="Brown C.T."/>
            <person name="Hug L.A."/>
            <person name="Thomas B.C."/>
            <person name="Sharon I."/>
            <person name="Castelle C.J."/>
            <person name="Singh A."/>
            <person name="Wilkins M.J."/>
            <person name="Williams K.H."/>
            <person name="Banfield J.F."/>
        </authorList>
    </citation>
    <scope>NUCLEOTIDE SEQUENCE [LARGE SCALE GENOMIC DNA]</scope>
</reference>
<dbReference type="SMART" id="SM00830">
    <property type="entry name" value="CM_2"/>
    <property type="match status" value="1"/>
</dbReference>
<dbReference type="GO" id="GO:0046417">
    <property type="term" value="P:chorismate metabolic process"/>
    <property type="evidence" value="ECO:0007669"/>
    <property type="project" value="InterPro"/>
</dbReference>
<dbReference type="SUPFAM" id="SSF48600">
    <property type="entry name" value="Chorismate mutase II"/>
    <property type="match status" value="1"/>
</dbReference>
<proteinExistence type="predicted"/>
<feature type="domain" description="Chorismate mutase" evidence="1">
    <location>
        <begin position="1"/>
        <end position="91"/>
    </location>
</feature>
<gene>
    <name evidence="2" type="ORF">UT61_C0017G0007</name>
</gene>
<dbReference type="Pfam" id="PF01817">
    <property type="entry name" value="CM_2"/>
    <property type="match status" value="1"/>
</dbReference>
<sequence length="91" mass="10518">MNAKSKIKSLRNKIDKVDEKLLILLAERQQLASGIGEIKKRVHILAFDNIRWQNVEATRKKYGKTLGLSENFVTKIYKLIHAESLKIQKSK</sequence>
<evidence type="ECO:0000313" key="2">
    <source>
        <dbReference type="EMBL" id="KKR29970.1"/>
    </source>
</evidence>
<dbReference type="InterPro" id="IPR036979">
    <property type="entry name" value="CM_dom_sf"/>
</dbReference>